<sequence length="66" mass="7869">MYVESLEEKPEMLNELASVVSPYAFNAKWALTQRCNCELPRDYLNGLWYKLRTVYNIWAERKPKTP</sequence>
<dbReference type="EMBL" id="HG994358">
    <property type="protein sequence ID" value="CAF2304207.1"/>
    <property type="molecule type" value="Genomic_DNA"/>
</dbReference>
<dbReference type="AlphaFoldDB" id="A0A817B4V7"/>
<name>A0A817B4V7_BRANA</name>
<accession>A0A817B4V7</accession>
<evidence type="ECO:0000313" key="1">
    <source>
        <dbReference type="EMBL" id="CAF2304207.1"/>
    </source>
</evidence>
<protein>
    <submittedName>
        <fullName evidence="1">(rape) hypothetical protein</fullName>
    </submittedName>
</protein>
<gene>
    <name evidence="1" type="ORF">DARMORV10_A04P34660.1</name>
</gene>
<proteinExistence type="predicted"/>
<organism evidence="1">
    <name type="scientific">Brassica napus</name>
    <name type="common">Rape</name>
    <dbReference type="NCBI Taxonomy" id="3708"/>
    <lineage>
        <taxon>Eukaryota</taxon>
        <taxon>Viridiplantae</taxon>
        <taxon>Streptophyta</taxon>
        <taxon>Embryophyta</taxon>
        <taxon>Tracheophyta</taxon>
        <taxon>Spermatophyta</taxon>
        <taxon>Magnoliopsida</taxon>
        <taxon>eudicotyledons</taxon>
        <taxon>Gunneridae</taxon>
        <taxon>Pentapetalae</taxon>
        <taxon>rosids</taxon>
        <taxon>malvids</taxon>
        <taxon>Brassicales</taxon>
        <taxon>Brassicaceae</taxon>
        <taxon>Brassiceae</taxon>
        <taxon>Brassica</taxon>
    </lineage>
</organism>
<dbReference type="Proteomes" id="UP001295469">
    <property type="component" value="Chromosome A04"/>
</dbReference>
<reference evidence="1" key="1">
    <citation type="submission" date="2021-01" db="EMBL/GenBank/DDBJ databases">
        <authorList>
            <consortium name="Genoscope - CEA"/>
            <person name="William W."/>
        </authorList>
    </citation>
    <scope>NUCLEOTIDE SEQUENCE</scope>
</reference>